<dbReference type="RefSeq" id="WP_167072162.1">
    <property type="nucleotide sequence ID" value="NZ_JAAOZC010000002.1"/>
</dbReference>
<protein>
    <submittedName>
        <fullName evidence="1">Uncharacterized protein</fullName>
    </submittedName>
</protein>
<proteinExistence type="predicted"/>
<dbReference type="Proteomes" id="UP000727456">
    <property type="component" value="Unassembled WGS sequence"/>
</dbReference>
<gene>
    <name evidence="1" type="ORF">FHS31_000879</name>
</gene>
<keyword evidence="2" id="KW-1185">Reference proteome</keyword>
<name>A0ABX0TP20_9SPHN</name>
<evidence type="ECO:0000313" key="2">
    <source>
        <dbReference type="Proteomes" id="UP000727456"/>
    </source>
</evidence>
<evidence type="ECO:0000313" key="1">
    <source>
        <dbReference type="EMBL" id="NIJ07283.1"/>
    </source>
</evidence>
<accession>A0ABX0TP20</accession>
<sequence>MEIGQIDGHALVAEVRKAARAHGDTWEALVPPHLAINLDAEEAEEAAYAEMAQAKRRLRDHICEMYGISMRELSSLAQP</sequence>
<comment type="caution">
    <text evidence="1">The sequence shown here is derived from an EMBL/GenBank/DDBJ whole genome shotgun (WGS) entry which is preliminary data.</text>
</comment>
<dbReference type="EMBL" id="JAAOZC010000002">
    <property type="protein sequence ID" value="NIJ07283.1"/>
    <property type="molecule type" value="Genomic_DNA"/>
</dbReference>
<organism evidence="1 2">
    <name type="scientific">Sphingomonas vulcanisoli</name>
    <dbReference type="NCBI Taxonomy" id="1658060"/>
    <lineage>
        <taxon>Bacteria</taxon>
        <taxon>Pseudomonadati</taxon>
        <taxon>Pseudomonadota</taxon>
        <taxon>Alphaproteobacteria</taxon>
        <taxon>Sphingomonadales</taxon>
        <taxon>Sphingomonadaceae</taxon>
        <taxon>Sphingomonas</taxon>
    </lineage>
</organism>
<reference evidence="1 2" key="1">
    <citation type="submission" date="2020-03" db="EMBL/GenBank/DDBJ databases">
        <title>Genomic Encyclopedia of Type Strains, Phase III (KMG-III): the genomes of soil and plant-associated and newly described type strains.</title>
        <authorList>
            <person name="Whitman W."/>
        </authorList>
    </citation>
    <scope>NUCLEOTIDE SEQUENCE [LARGE SCALE GENOMIC DNA]</scope>
    <source>
        <strain evidence="1 2">CECT 8804</strain>
    </source>
</reference>